<evidence type="ECO:0000256" key="3">
    <source>
        <dbReference type="ARBA" id="ARBA00023239"/>
    </source>
</evidence>
<gene>
    <name evidence="5" type="ORF">CRP01_30630</name>
</gene>
<reference evidence="5 6" key="1">
    <citation type="submission" date="2017-10" db="EMBL/GenBank/DDBJ databases">
        <title>The draft genome sequence of Lewinella nigricans NBRC 102662.</title>
        <authorList>
            <person name="Wang K."/>
        </authorList>
    </citation>
    <scope>NUCLEOTIDE SEQUENCE [LARGE SCALE GENOMIC DNA]</scope>
    <source>
        <strain evidence="5 6">NBRC 102662</strain>
    </source>
</reference>
<evidence type="ECO:0000256" key="1">
    <source>
        <dbReference type="ARBA" id="ARBA00022723"/>
    </source>
</evidence>
<dbReference type="InterPro" id="IPR013341">
    <property type="entry name" value="Mandelate_racemase_N_dom"/>
</dbReference>
<keyword evidence="6" id="KW-1185">Reference proteome</keyword>
<dbReference type="SUPFAM" id="SSF51604">
    <property type="entry name" value="Enolase C-terminal domain-like"/>
    <property type="match status" value="1"/>
</dbReference>
<evidence type="ECO:0000259" key="4">
    <source>
        <dbReference type="SMART" id="SM00922"/>
    </source>
</evidence>
<dbReference type="InterPro" id="IPR023592">
    <property type="entry name" value="Galactonate_deHydtase"/>
</dbReference>
<keyword evidence="2" id="KW-0460">Magnesium</keyword>
<protein>
    <submittedName>
        <fullName evidence="5">Galactonate dehydratase</fullName>
    </submittedName>
</protein>
<dbReference type="InterPro" id="IPR018110">
    <property type="entry name" value="Mandel_Rmase/mucon_lact_enz_CS"/>
</dbReference>
<dbReference type="Proteomes" id="UP000223913">
    <property type="component" value="Unassembled WGS sequence"/>
</dbReference>
<dbReference type="SMART" id="SM00922">
    <property type="entry name" value="MR_MLE"/>
    <property type="match status" value="1"/>
</dbReference>
<dbReference type="RefSeq" id="WP_099153884.1">
    <property type="nucleotide sequence ID" value="NZ_PDUD01000037.1"/>
</dbReference>
<dbReference type="Pfam" id="PF02746">
    <property type="entry name" value="MR_MLE_N"/>
    <property type="match status" value="1"/>
</dbReference>
<evidence type="ECO:0000256" key="2">
    <source>
        <dbReference type="ARBA" id="ARBA00022842"/>
    </source>
</evidence>
<dbReference type="GO" id="GO:0009063">
    <property type="term" value="P:amino acid catabolic process"/>
    <property type="evidence" value="ECO:0007669"/>
    <property type="project" value="InterPro"/>
</dbReference>
<dbReference type="SFLD" id="SFLDS00001">
    <property type="entry name" value="Enolase"/>
    <property type="match status" value="1"/>
</dbReference>
<dbReference type="AlphaFoldDB" id="A0A2D0N2H2"/>
<dbReference type="InterPro" id="IPR013342">
    <property type="entry name" value="Mandelate_racemase_C"/>
</dbReference>
<comment type="caution">
    <text evidence="5">The sequence shown here is derived from an EMBL/GenBank/DDBJ whole genome shotgun (WGS) entry which is preliminary data.</text>
</comment>
<keyword evidence="3" id="KW-0456">Lyase</keyword>
<dbReference type="InterPro" id="IPR029017">
    <property type="entry name" value="Enolase-like_N"/>
</dbReference>
<dbReference type="Pfam" id="PF13378">
    <property type="entry name" value="MR_MLE_C"/>
    <property type="match status" value="1"/>
</dbReference>
<evidence type="ECO:0000313" key="6">
    <source>
        <dbReference type="Proteomes" id="UP000223913"/>
    </source>
</evidence>
<dbReference type="GO" id="GO:0046872">
    <property type="term" value="F:metal ion binding"/>
    <property type="evidence" value="ECO:0007669"/>
    <property type="project" value="UniProtKB-KW"/>
</dbReference>
<sequence length="388" mass="42750">MHPLSGLEITELELFKVPPRWLFLKLKTKSGISGWGEPVVEGRAETVAAAIREIRPHLIGHPANKIEDFWQMIYRGGFYRGGPVLMSALSGIDQALWDIKGKALGVPVYELLGGAVRDKMKIYGWIHGDTPEALAEAAKKRVAAGFTAVKMTVTDQLEWIDAPYQVNAAAERLAAVRNAIGDQYPIGVDLHGRVHKGMAKMIAQALEPFHPYFLEELVLSENNDSLSALHNFTAIPIATGERMYSRWDFKKILQDGTVDILQPDLSHAGGISEVKRIATMAEAYDVAIAPHCPLGPISLAAALQIDFSCINALIQETSLGVHYNEDIDLTDYLVDPEVFGLKDGYVPLLTAPGLGIEIDEDKVREAARTGHDWKNPIWRNPDGSVTEW</sequence>
<dbReference type="NCBIfam" id="NF010624">
    <property type="entry name" value="PRK14017.1"/>
    <property type="match status" value="1"/>
</dbReference>
<proteinExistence type="predicted"/>
<dbReference type="OrthoDB" id="9775391at2"/>
<dbReference type="GO" id="GO:0016854">
    <property type="term" value="F:racemase and epimerase activity"/>
    <property type="evidence" value="ECO:0007669"/>
    <property type="project" value="UniProtKB-ARBA"/>
</dbReference>
<dbReference type="SFLD" id="SFLDG00179">
    <property type="entry name" value="mandelate_racemase"/>
    <property type="match status" value="1"/>
</dbReference>
<accession>A0A2D0N2H2</accession>
<feature type="domain" description="Mandelate racemase/muconate lactonizing enzyme C-terminal" evidence="4">
    <location>
        <begin position="131"/>
        <end position="236"/>
    </location>
</feature>
<dbReference type="SFLD" id="SFLDF00003">
    <property type="entry name" value="D-galactonate_dehydratase"/>
    <property type="match status" value="1"/>
</dbReference>
<dbReference type="PANTHER" id="PTHR48080:SF2">
    <property type="entry name" value="D-GALACTONATE DEHYDRATASE"/>
    <property type="match status" value="1"/>
</dbReference>
<dbReference type="PROSITE" id="PS00908">
    <property type="entry name" value="MR_MLE_1"/>
    <property type="match status" value="1"/>
</dbReference>
<dbReference type="GO" id="GO:0008869">
    <property type="term" value="F:galactonate dehydratase activity"/>
    <property type="evidence" value="ECO:0007669"/>
    <property type="project" value="InterPro"/>
</dbReference>
<name>A0A2D0N2H2_FLAN2</name>
<evidence type="ECO:0000313" key="5">
    <source>
        <dbReference type="EMBL" id="PHN02742.1"/>
    </source>
</evidence>
<organism evidence="5 6">
    <name type="scientific">Flavilitoribacter nigricans (strain ATCC 23147 / DSM 23189 / NBRC 102662 / NCIMB 1420 / SS-2)</name>
    <name type="common">Lewinella nigricans</name>
    <dbReference type="NCBI Taxonomy" id="1122177"/>
    <lineage>
        <taxon>Bacteria</taxon>
        <taxon>Pseudomonadati</taxon>
        <taxon>Bacteroidota</taxon>
        <taxon>Saprospiria</taxon>
        <taxon>Saprospirales</taxon>
        <taxon>Lewinellaceae</taxon>
        <taxon>Flavilitoribacter</taxon>
    </lineage>
</organism>
<dbReference type="PANTHER" id="PTHR48080">
    <property type="entry name" value="D-GALACTONATE DEHYDRATASE-RELATED"/>
    <property type="match status" value="1"/>
</dbReference>
<dbReference type="InterPro" id="IPR036849">
    <property type="entry name" value="Enolase-like_C_sf"/>
</dbReference>
<dbReference type="SUPFAM" id="SSF54826">
    <property type="entry name" value="Enolase N-terminal domain-like"/>
    <property type="match status" value="1"/>
</dbReference>
<dbReference type="Gene3D" id="3.20.20.120">
    <property type="entry name" value="Enolase-like C-terminal domain"/>
    <property type="match status" value="1"/>
</dbReference>
<dbReference type="CDD" id="cd03325">
    <property type="entry name" value="D-galactonate_dehydratase"/>
    <property type="match status" value="1"/>
</dbReference>
<dbReference type="EMBL" id="PDUD01000037">
    <property type="protein sequence ID" value="PHN02742.1"/>
    <property type="molecule type" value="Genomic_DNA"/>
</dbReference>
<dbReference type="InterPro" id="IPR034593">
    <property type="entry name" value="DgoD-like"/>
</dbReference>
<dbReference type="GO" id="GO:0034194">
    <property type="term" value="P:D-galactonate catabolic process"/>
    <property type="evidence" value="ECO:0007669"/>
    <property type="project" value="InterPro"/>
</dbReference>
<dbReference type="Gene3D" id="3.30.390.10">
    <property type="entry name" value="Enolase-like, N-terminal domain"/>
    <property type="match status" value="1"/>
</dbReference>
<dbReference type="InterPro" id="IPR029065">
    <property type="entry name" value="Enolase_C-like"/>
</dbReference>
<keyword evidence="1" id="KW-0479">Metal-binding</keyword>